<dbReference type="KEGG" id="haa:A5892_17050"/>
<dbReference type="Pfam" id="PF03806">
    <property type="entry name" value="ABG_transport"/>
    <property type="match status" value="1"/>
</dbReference>
<dbReference type="GO" id="GO:1902604">
    <property type="term" value="P:p-aminobenzoyl-glutamate transmembrane transport"/>
    <property type="evidence" value="ECO:0007669"/>
    <property type="project" value="InterPro"/>
</dbReference>
<dbReference type="GO" id="GO:0015558">
    <property type="term" value="F:secondary active p-aminobenzoyl-glutamate transmembrane transporter activity"/>
    <property type="evidence" value="ECO:0007669"/>
    <property type="project" value="InterPro"/>
</dbReference>
<evidence type="ECO:0000313" key="2">
    <source>
        <dbReference type="EMBL" id="ANF59738.1"/>
    </source>
</evidence>
<dbReference type="PANTHER" id="PTHR30282">
    <property type="entry name" value="P-AMINOBENZOYL GLUTAMATE TRANSPORTER"/>
    <property type="match status" value="1"/>
</dbReference>
<feature type="transmembrane region" description="Helical" evidence="1">
    <location>
        <begin position="367"/>
        <end position="387"/>
    </location>
</feature>
<keyword evidence="3" id="KW-1185">Reference proteome</keyword>
<dbReference type="PANTHER" id="PTHR30282:SF0">
    <property type="entry name" value="P-AMINOBENZOYL-GLUTAMATE TRANSPORT PROTEIN"/>
    <property type="match status" value="1"/>
</dbReference>
<dbReference type="STRING" id="376489.A5892_17050"/>
<reference evidence="2 3" key="1">
    <citation type="submission" date="2016-04" db="EMBL/GenBank/DDBJ databases">
        <title>Complete Genome Sequence of Halotalea alkalilenta IHB B 13600.</title>
        <authorList>
            <person name="Swarnkar M.K."/>
            <person name="Sharma A."/>
            <person name="Kaushal K."/>
            <person name="Soni R."/>
            <person name="Rana S."/>
            <person name="Singh A.K."/>
            <person name="Gulati A."/>
        </authorList>
    </citation>
    <scope>NUCLEOTIDE SEQUENCE [LARGE SCALE GENOMIC DNA]</scope>
    <source>
        <strain evidence="2 3">IHB B 13600</strain>
    </source>
</reference>
<evidence type="ECO:0000313" key="3">
    <source>
        <dbReference type="Proteomes" id="UP000077875"/>
    </source>
</evidence>
<keyword evidence="1" id="KW-0812">Transmembrane</keyword>
<feature type="transmembrane region" description="Helical" evidence="1">
    <location>
        <begin position="455"/>
        <end position="480"/>
    </location>
</feature>
<feature type="transmembrane region" description="Helical" evidence="1">
    <location>
        <begin position="62"/>
        <end position="90"/>
    </location>
</feature>
<dbReference type="EMBL" id="CP015243">
    <property type="protein sequence ID" value="ANF59738.1"/>
    <property type="molecule type" value="Genomic_DNA"/>
</dbReference>
<dbReference type="InterPro" id="IPR004697">
    <property type="entry name" value="AbgT"/>
</dbReference>
<keyword evidence="1" id="KW-1133">Transmembrane helix</keyword>
<organism evidence="2 3">
    <name type="scientific">Halotalea alkalilenta</name>
    <dbReference type="NCBI Taxonomy" id="376489"/>
    <lineage>
        <taxon>Bacteria</taxon>
        <taxon>Pseudomonadati</taxon>
        <taxon>Pseudomonadota</taxon>
        <taxon>Gammaproteobacteria</taxon>
        <taxon>Oceanospirillales</taxon>
        <taxon>Halomonadaceae</taxon>
        <taxon>Halotalea</taxon>
    </lineage>
</organism>
<feature type="transmembrane region" description="Helical" evidence="1">
    <location>
        <begin position="288"/>
        <end position="307"/>
    </location>
</feature>
<dbReference type="AlphaFoldDB" id="A0A172YKF4"/>
<gene>
    <name evidence="2" type="ORF">A5892_17050</name>
</gene>
<name>A0A172YKF4_9GAMM</name>
<feature type="transmembrane region" description="Helical" evidence="1">
    <location>
        <begin position="150"/>
        <end position="171"/>
    </location>
</feature>
<feature type="transmembrane region" description="Helical" evidence="1">
    <location>
        <begin position="247"/>
        <end position="268"/>
    </location>
</feature>
<dbReference type="Proteomes" id="UP000077875">
    <property type="component" value="Chromosome"/>
</dbReference>
<keyword evidence="1" id="KW-0472">Membrane</keyword>
<feature type="transmembrane region" description="Helical" evidence="1">
    <location>
        <begin position="328"/>
        <end position="347"/>
    </location>
</feature>
<proteinExistence type="predicted"/>
<evidence type="ECO:0000256" key="1">
    <source>
        <dbReference type="SAM" id="Phobius"/>
    </source>
</evidence>
<feature type="transmembrane region" description="Helical" evidence="1">
    <location>
        <begin position="16"/>
        <end position="41"/>
    </location>
</feature>
<accession>A0A172YKF4</accession>
<protein>
    <submittedName>
        <fullName evidence="2">Transporter</fullName>
    </submittedName>
</protein>
<feature type="transmembrane region" description="Helical" evidence="1">
    <location>
        <begin position="110"/>
        <end position="138"/>
    </location>
</feature>
<sequence>MLNGIERLGNRLPDPFMIFVYLGLVVILTSVLMSAFDASVVHPSSGDTLEIRSLLSGEGLRFIFGSMLTNFTGFAPLGLVLAMMLGIGLAEKLGMLEVLMRRTVLNAPRAIVTYVIALTAMLGNLASDAAMVLLPPLAAMVFHAIGRHPIAGLTLGFGTAGAGFTANFLIVGTDALLSGISTAAAQIIEPGFIVTPVDNWYFNSLSVVVLTIVAAQINDRLIEPRLGEYRGEATQVDYQEPPHAGRALRNAGITAVCYIAALVTLVAWPGSPMRNEEGGLLPSPFLSSIIPFILLFFIATSVAYGKTTGQIKSAHDVVVKMTEAIRDLAGYIVLIFAAAQFIAYFSWSHIGTWVAIHGAEVLTEIGFTGLPVILSFILLTSMLNLLITSGSAMWALMAPVSIPMLMQLGYHPGFIQMAYRVGDSSTNIISPLNPYVMVVLGFMRRYDPDAGLGTLISLMLPYAISFLIVWMLMLSAFVLLDLPFGPGIFPML</sequence>